<keyword evidence="4" id="KW-1185">Reference proteome</keyword>
<sequence length="290" mass="32515">MKLLTTVLVAMLILSCKDHQVTTNTSEEKKEEMGSTKNRNVKPDGSFYSDEELEAMGHAESMAILYEVPTDTVKTIGFLLYDGFFTMDAMGPLSVLNSMYPTEKILIGRTKGKIVSSDKVTFHVDYSIEDIDQLDMLVIPGGFIETYQATKDEELLQWIRKIDDNSKYTVSVCTGAWIMGAAGLLEGKKATTHWYRAEENLAKYGAQFVEKRFVNDGKYWTSAGVSAGIDMSLALVDQILGRNYAEFITLNLEYDPQPPFEGGHPKKTDRVVSAMMEKMFDEGLAPYLEK</sequence>
<proteinExistence type="predicted"/>
<dbReference type="Pfam" id="PF01965">
    <property type="entry name" value="DJ-1_PfpI"/>
    <property type="match status" value="1"/>
</dbReference>
<dbReference type="Proteomes" id="UP000237640">
    <property type="component" value="Unassembled WGS sequence"/>
</dbReference>
<name>A0A2T0MG92_9FLAO</name>
<dbReference type="InterPro" id="IPR052158">
    <property type="entry name" value="INH-QAR"/>
</dbReference>
<evidence type="ECO:0000256" key="1">
    <source>
        <dbReference type="SAM" id="MobiDB-lite"/>
    </source>
</evidence>
<feature type="compositionally biased region" description="Basic and acidic residues" evidence="1">
    <location>
        <begin position="21"/>
        <end position="34"/>
    </location>
</feature>
<dbReference type="PROSITE" id="PS51257">
    <property type="entry name" value="PROKAR_LIPOPROTEIN"/>
    <property type="match status" value="1"/>
</dbReference>
<evidence type="ECO:0000259" key="2">
    <source>
        <dbReference type="Pfam" id="PF01965"/>
    </source>
</evidence>
<dbReference type="PANTHER" id="PTHR43130">
    <property type="entry name" value="ARAC-FAMILY TRANSCRIPTIONAL REGULATOR"/>
    <property type="match status" value="1"/>
</dbReference>
<dbReference type="InterPro" id="IPR002818">
    <property type="entry name" value="DJ-1/PfpI"/>
</dbReference>
<dbReference type="Gene3D" id="3.40.50.880">
    <property type="match status" value="1"/>
</dbReference>
<dbReference type="EMBL" id="PVYX01000001">
    <property type="protein sequence ID" value="PRX56608.1"/>
    <property type="molecule type" value="Genomic_DNA"/>
</dbReference>
<dbReference type="PANTHER" id="PTHR43130:SF3">
    <property type="entry name" value="HTH-TYPE TRANSCRIPTIONAL REGULATOR RV1931C"/>
    <property type="match status" value="1"/>
</dbReference>
<organism evidence="3 4">
    <name type="scientific">Flagellimonas meridianipacifica</name>
    <dbReference type="NCBI Taxonomy" id="1080225"/>
    <lineage>
        <taxon>Bacteria</taxon>
        <taxon>Pseudomonadati</taxon>
        <taxon>Bacteroidota</taxon>
        <taxon>Flavobacteriia</taxon>
        <taxon>Flavobacteriales</taxon>
        <taxon>Flavobacteriaceae</taxon>
        <taxon>Flagellimonas</taxon>
    </lineage>
</organism>
<comment type="caution">
    <text evidence="3">The sequence shown here is derived from an EMBL/GenBank/DDBJ whole genome shotgun (WGS) entry which is preliminary data.</text>
</comment>
<evidence type="ECO:0000313" key="3">
    <source>
        <dbReference type="EMBL" id="PRX56608.1"/>
    </source>
</evidence>
<gene>
    <name evidence="3" type="ORF">CLV81_0605</name>
</gene>
<dbReference type="RefSeq" id="WP_106143564.1">
    <property type="nucleotide sequence ID" value="NZ_PVYX01000001.1"/>
</dbReference>
<protein>
    <submittedName>
        <fullName evidence="3">DJ-1/PfpI family protein</fullName>
    </submittedName>
</protein>
<dbReference type="AlphaFoldDB" id="A0A2T0MG92"/>
<dbReference type="SUPFAM" id="SSF52317">
    <property type="entry name" value="Class I glutamine amidotransferase-like"/>
    <property type="match status" value="1"/>
</dbReference>
<dbReference type="CDD" id="cd03139">
    <property type="entry name" value="GATase1_PfpI_2"/>
    <property type="match status" value="1"/>
</dbReference>
<evidence type="ECO:0000313" key="4">
    <source>
        <dbReference type="Proteomes" id="UP000237640"/>
    </source>
</evidence>
<accession>A0A2T0MG92</accession>
<feature type="domain" description="DJ-1/PfpI" evidence="2">
    <location>
        <begin position="75"/>
        <end position="237"/>
    </location>
</feature>
<reference evidence="3 4" key="1">
    <citation type="submission" date="2018-03" db="EMBL/GenBank/DDBJ databases">
        <title>Genomic Encyclopedia of Archaeal and Bacterial Type Strains, Phase II (KMG-II): from individual species to whole genera.</title>
        <authorList>
            <person name="Goeker M."/>
        </authorList>
    </citation>
    <scope>NUCLEOTIDE SEQUENCE [LARGE SCALE GENOMIC DNA]</scope>
    <source>
        <strain evidence="3 4">DSM 25027</strain>
    </source>
</reference>
<feature type="region of interest" description="Disordered" evidence="1">
    <location>
        <begin position="21"/>
        <end position="45"/>
    </location>
</feature>
<dbReference type="OrthoDB" id="9803764at2"/>
<dbReference type="InterPro" id="IPR029062">
    <property type="entry name" value="Class_I_gatase-like"/>
</dbReference>